<accession>A0A3S9P373</accession>
<proteinExistence type="predicted"/>
<dbReference type="EMBL" id="CP034562">
    <property type="protein sequence ID" value="AZQ62643.1"/>
    <property type="molecule type" value="Genomic_DNA"/>
</dbReference>
<name>A0A3S9P373_9BACT</name>
<keyword evidence="1" id="KW-0812">Transmembrane</keyword>
<dbReference type="OrthoDB" id="982679at2"/>
<dbReference type="KEGG" id="fll:EI427_10455"/>
<feature type="transmembrane region" description="Helical" evidence="1">
    <location>
        <begin position="16"/>
        <end position="32"/>
    </location>
</feature>
<feature type="transmembrane region" description="Helical" evidence="1">
    <location>
        <begin position="37"/>
        <end position="55"/>
    </location>
</feature>
<sequence>MLDQIQEYYAMLTEEQKYTLLIVVAAIIFVVWKIAKAAIRIVVIVGICLLGYYAYTQFEPSGIEKAGKKVQYHIDNVVD</sequence>
<dbReference type="RefSeq" id="WP_126614349.1">
    <property type="nucleotide sequence ID" value="NZ_CP034562.1"/>
</dbReference>
<dbReference type="Proteomes" id="UP000267268">
    <property type="component" value="Chromosome 1"/>
</dbReference>
<organism evidence="2 3">
    <name type="scientific">Flammeovirga pectinis</name>
    <dbReference type="NCBI Taxonomy" id="2494373"/>
    <lineage>
        <taxon>Bacteria</taxon>
        <taxon>Pseudomonadati</taxon>
        <taxon>Bacteroidota</taxon>
        <taxon>Cytophagia</taxon>
        <taxon>Cytophagales</taxon>
        <taxon>Flammeovirgaceae</taxon>
        <taxon>Flammeovirga</taxon>
    </lineage>
</organism>
<keyword evidence="1" id="KW-0472">Membrane</keyword>
<evidence type="ECO:0000313" key="3">
    <source>
        <dbReference type="Proteomes" id="UP000267268"/>
    </source>
</evidence>
<gene>
    <name evidence="2" type="ORF">EI427_10455</name>
</gene>
<evidence type="ECO:0000256" key="1">
    <source>
        <dbReference type="SAM" id="Phobius"/>
    </source>
</evidence>
<protein>
    <submittedName>
        <fullName evidence="2">Uncharacterized protein</fullName>
    </submittedName>
</protein>
<dbReference type="AlphaFoldDB" id="A0A3S9P373"/>
<evidence type="ECO:0000313" key="2">
    <source>
        <dbReference type="EMBL" id="AZQ62643.1"/>
    </source>
</evidence>
<reference evidence="2 3" key="1">
    <citation type="submission" date="2018-12" db="EMBL/GenBank/DDBJ databases">
        <title>Flammeovirga pectinis sp. nov., isolated from the gut of the Korean scallop, Patinopecten yessoensis.</title>
        <authorList>
            <person name="Bae J.-W."/>
            <person name="Jeong Y.-S."/>
            <person name="Kang W."/>
        </authorList>
    </citation>
    <scope>NUCLEOTIDE SEQUENCE [LARGE SCALE GENOMIC DNA]</scope>
    <source>
        <strain evidence="2 3">L12M1</strain>
    </source>
</reference>
<keyword evidence="3" id="KW-1185">Reference proteome</keyword>
<keyword evidence="1" id="KW-1133">Transmembrane helix</keyword>